<dbReference type="Proteomes" id="UP001205843">
    <property type="component" value="Unassembled WGS sequence"/>
</dbReference>
<keyword evidence="1" id="KW-1133">Transmembrane helix</keyword>
<evidence type="ECO:0000313" key="2">
    <source>
        <dbReference type="EMBL" id="MCP1674227.1"/>
    </source>
</evidence>
<accession>A0AAE3KFM6</accession>
<proteinExistence type="predicted"/>
<dbReference type="AlphaFoldDB" id="A0AAE3KFM6"/>
<sequence length="299" mass="31311">MKGVWKALRILSLILIALVMSIAGAAALASLTSLQVALIAVMNGAASGEPTDWGSLVRALAVLAAVAWAFSGARRHLRPALLAAAIGFGFIAALVDSGPMFATGERVVVKAWSLIGSPKAALRQGEMALAAGDAVQARTLLREAADGGATEALPLLAGLALRAGDLSRAHAHYRTYYHALPPTDRHARYREGVLRAEWRLLDPADAALYVDSRFSARDEVARRAAEQELAAAWLSVQSALFPLDGAAQRDAALAALEALGARGFPAAHDLRAVLLAADPVAAARERDAAARLRSTPPTR</sequence>
<dbReference type="Gene3D" id="1.25.40.10">
    <property type="entry name" value="Tetratricopeptide repeat domain"/>
    <property type="match status" value="1"/>
</dbReference>
<keyword evidence="1" id="KW-0472">Membrane</keyword>
<gene>
    <name evidence="2" type="ORF">J2T57_001329</name>
</gene>
<feature type="transmembrane region" description="Helical" evidence="1">
    <location>
        <begin position="80"/>
        <end position="101"/>
    </location>
</feature>
<dbReference type="EMBL" id="JALJXV010000003">
    <property type="protein sequence ID" value="MCP1674227.1"/>
    <property type="molecule type" value="Genomic_DNA"/>
</dbReference>
<reference evidence="2" key="1">
    <citation type="submission" date="2022-03" db="EMBL/GenBank/DDBJ databases">
        <title>Genomic Encyclopedia of Type Strains, Phase III (KMG-III): the genomes of soil and plant-associated and newly described type strains.</title>
        <authorList>
            <person name="Whitman W."/>
        </authorList>
    </citation>
    <scope>NUCLEOTIDE SEQUENCE</scope>
    <source>
        <strain evidence="2">ANL 6-2</strain>
    </source>
</reference>
<evidence type="ECO:0000256" key="1">
    <source>
        <dbReference type="SAM" id="Phobius"/>
    </source>
</evidence>
<comment type="caution">
    <text evidence="2">The sequence shown here is derived from an EMBL/GenBank/DDBJ whole genome shotgun (WGS) entry which is preliminary data.</text>
</comment>
<organism evidence="2 3">
    <name type="scientific">Natronocella acetinitrilica</name>
    <dbReference type="NCBI Taxonomy" id="414046"/>
    <lineage>
        <taxon>Bacteria</taxon>
        <taxon>Pseudomonadati</taxon>
        <taxon>Pseudomonadota</taxon>
        <taxon>Gammaproteobacteria</taxon>
        <taxon>Chromatiales</taxon>
        <taxon>Ectothiorhodospiraceae</taxon>
        <taxon>Natronocella</taxon>
    </lineage>
</organism>
<name>A0AAE3KFM6_9GAMM</name>
<dbReference type="InterPro" id="IPR011990">
    <property type="entry name" value="TPR-like_helical_dom_sf"/>
</dbReference>
<evidence type="ECO:0000313" key="3">
    <source>
        <dbReference type="Proteomes" id="UP001205843"/>
    </source>
</evidence>
<protein>
    <submittedName>
        <fullName evidence="2">Uncharacterized protein</fullName>
    </submittedName>
</protein>
<keyword evidence="3" id="KW-1185">Reference proteome</keyword>
<keyword evidence="1" id="KW-0812">Transmembrane</keyword>
<feature type="transmembrane region" description="Helical" evidence="1">
    <location>
        <begin position="53"/>
        <end position="73"/>
    </location>
</feature>
<dbReference type="RefSeq" id="WP_253476053.1">
    <property type="nucleotide sequence ID" value="NZ_JALJXV010000003.1"/>
</dbReference>